<reference evidence="2" key="1">
    <citation type="journal article" date="2022" name="Mol. Ecol. Resour.">
        <title>The genomes of chicory, endive, great burdock and yacon provide insights into Asteraceae palaeo-polyploidization history and plant inulin production.</title>
        <authorList>
            <person name="Fan W."/>
            <person name="Wang S."/>
            <person name="Wang H."/>
            <person name="Wang A."/>
            <person name="Jiang F."/>
            <person name="Liu H."/>
            <person name="Zhao H."/>
            <person name="Xu D."/>
            <person name="Zhang Y."/>
        </authorList>
    </citation>
    <scope>NUCLEOTIDE SEQUENCE [LARGE SCALE GENOMIC DNA]</scope>
    <source>
        <strain evidence="2">cv. Niubang</strain>
    </source>
</reference>
<gene>
    <name evidence="1" type="ORF">L6452_07433</name>
</gene>
<reference evidence="1 2" key="2">
    <citation type="journal article" date="2022" name="Mol. Ecol. Resour.">
        <title>The genomes of chicory, endive, great burdock and yacon provide insights into Asteraceae paleo-polyploidization history and plant inulin production.</title>
        <authorList>
            <person name="Fan W."/>
            <person name="Wang S."/>
            <person name="Wang H."/>
            <person name="Wang A."/>
            <person name="Jiang F."/>
            <person name="Liu H."/>
            <person name="Zhao H."/>
            <person name="Xu D."/>
            <person name="Zhang Y."/>
        </authorList>
    </citation>
    <scope>NUCLEOTIDE SEQUENCE [LARGE SCALE GENOMIC DNA]</scope>
    <source>
        <strain evidence="2">cv. Niubang</strain>
    </source>
</reference>
<accession>A0ACB9ELN0</accession>
<evidence type="ECO:0000313" key="2">
    <source>
        <dbReference type="Proteomes" id="UP001055879"/>
    </source>
</evidence>
<name>A0ACB9ELN0_ARCLA</name>
<dbReference type="EMBL" id="CM042048">
    <property type="protein sequence ID" value="KAI3759545.1"/>
    <property type="molecule type" value="Genomic_DNA"/>
</dbReference>
<protein>
    <submittedName>
        <fullName evidence="1">Uncharacterized protein</fullName>
    </submittedName>
</protein>
<sequence length="194" mass="21751">MIQTLDENYHPPQLVSTTDKVRATLVLTRAHINLKKEWLLVQLPKLEFISSFTLGCAFMRSCKAKSRFHHEGKKGENELKKFACVIDWRSRLDLPVLQTYFGNCIGPCFAITKSTILTGNKGFVAAVELVPIVGDASFAWGCLHLSGWTNNDNLRYCFFTSSGDESNSHGSNSFHPLFLLGFPTILTGFAYRVI</sequence>
<comment type="caution">
    <text evidence="1">The sequence shown here is derived from an EMBL/GenBank/DDBJ whole genome shotgun (WGS) entry which is preliminary data.</text>
</comment>
<keyword evidence="2" id="KW-1185">Reference proteome</keyword>
<dbReference type="Proteomes" id="UP001055879">
    <property type="component" value="Linkage Group LG02"/>
</dbReference>
<organism evidence="1 2">
    <name type="scientific">Arctium lappa</name>
    <name type="common">Greater burdock</name>
    <name type="synonym">Lappa major</name>
    <dbReference type="NCBI Taxonomy" id="4217"/>
    <lineage>
        <taxon>Eukaryota</taxon>
        <taxon>Viridiplantae</taxon>
        <taxon>Streptophyta</taxon>
        <taxon>Embryophyta</taxon>
        <taxon>Tracheophyta</taxon>
        <taxon>Spermatophyta</taxon>
        <taxon>Magnoliopsida</taxon>
        <taxon>eudicotyledons</taxon>
        <taxon>Gunneridae</taxon>
        <taxon>Pentapetalae</taxon>
        <taxon>asterids</taxon>
        <taxon>campanulids</taxon>
        <taxon>Asterales</taxon>
        <taxon>Asteraceae</taxon>
        <taxon>Carduoideae</taxon>
        <taxon>Cardueae</taxon>
        <taxon>Arctiinae</taxon>
        <taxon>Arctium</taxon>
    </lineage>
</organism>
<proteinExistence type="predicted"/>
<evidence type="ECO:0000313" key="1">
    <source>
        <dbReference type="EMBL" id="KAI3759545.1"/>
    </source>
</evidence>